<feature type="transmembrane region" description="Helical" evidence="6">
    <location>
        <begin position="328"/>
        <end position="346"/>
    </location>
</feature>
<proteinExistence type="predicted"/>
<accession>A0A9W8MX81</accession>
<feature type="transmembrane region" description="Helical" evidence="6">
    <location>
        <begin position="353"/>
        <end position="371"/>
    </location>
</feature>
<feature type="transmembrane region" description="Helical" evidence="6">
    <location>
        <begin position="456"/>
        <end position="476"/>
    </location>
</feature>
<name>A0A9W8MX81_9AGAR</name>
<feature type="transmembrane region" description="Helical" evidence="6">
    <location>
        <begin position="52"/>
        <end position="69"/>
    </location>
</feature>
<dbReference type="InterPro" id="IPR011701">
    <property type="entry name" value="MFS"/>
</dbReference>
<dbReference type="FunFam" id="1.20.1250.20:FF:000013">
    <property type="entry name" value="MFS general substrate transporter"/>
    <property type="match status" value="1"/>
</dbReference>
<dbReference type="Gene3D" id="1.20.1250.20">
    <property type="entry name" value="MFS general substrate transporter like domains"/>
    <property type="match status" value="1"/>
</dbReference>
<evidence type="ECO:0000256" key="3">
    <source>
        <dbReference type="ARBA" id="ARBA00022692"/>
    </source>
</evidence>
<evidence type="ECO:0000256" key="6">
    <source>
        <dbReference type="SAM" id="Phobius"/>
    </source>
</evidence>
<feature type="transmembrane region" description="Helical" evidence="6">
    <location>
        <begin position="181"/>
        <end position="206"/>
    </location>
</feature>
<keyword evidence="5 6" id="KW-0472">Membrane</keyword>
<dbReference type="SUPFAM" id="SSF103473">
    <property type="entry name" value="MFS general substrate transporter"/>
    <property type="match status" value="1"/>
</dbReference>
<dbReference type="PANTHER" id="PTHR43791">
    <property type="entry name" value="PERMEASE-RELATED"/>
    <property type="match status" value="1"/>
</dbReference>
<dbReference type="AlphaFoldDB" id="A0A9W8MX81"/>
<evidence type="ECO:0000313" key="7">
    <source>
        <dbReference type="EMBL" id="KAJ3512284.1"/>
    </source>
</evidence>
<evidence type="ECO:0000256" key="4">
    <source>
        <dbReference type="ARBA" id="ARBA00022989"/>
    </source>
</evidence>
<evidence type="ECO:0008006" key="9">
    <source>
        <dbReference type="Google" id="ProtNLM"/>
    </source>
</evidence>
<keyword evidence="3 6" id="KW-0812">Transmembrane</keyword>
<sequence length="513" mass="56936">MDSEKVAIEHVNGEDKLAKSTTSDVSRSKEDMVVAALPVIDPEAERKLLRKIDLALLPMFTLIYCLNFIDRTAIGNARVAGLERELGMQGYDLNIALTTFYVLYILSEVPSNLALKHWGSIWIAFLVIGFGVVAIGSAFMKTYQELLVTRVFLGITEGGTLSGLVYLLARFYRRHELIMRMGIFHGLSPCLAGAFGGLLASGLLSIPDFGIVTTWRKIFLIEGVLTTVVGLLLLFFIPGDPTTTRLFNEEERAMVIARLDADQTVKMGGKKERTSLRLVIQSCNLHTIVCSLAFMMANISFQGLSLFLPTVVNTLGRFTTVEVQLRSVPPYLLGALWAVGTAWVSFRMRQRWLPVLWSVAPMMVGYSIAVGTKNPTARYIACFLNVGCGAPVGPLLLTWTTDNSAPDTMRAVTTALVPGIGQIGSIIAIDPSLWLFHRVWTYVPKDAPNYYRGNSLNVAAACINFFSITLLGFYLIRENKLRDKGKRDHRIVGKTAEQQHNLGYLHPEFRYQL</sequence>
<feature type="transmembrane region" description="Helical" evidence="6">
    <location>
        <begin position="118"/>
        <end position="139"/>
    </location>
</feature>
<keyword evidence="8" id="KW-1185">Reference proteome</keyword>
<evidence type="ECO:0000256" key="1">
    <source>
        <dbReference type="ARBA" id="ARBA00004141"/>
    </source>
</evidence>
<gene>
    <name evidence="7" type="ORF">NLJ89_g3603</name>
</gene>
<keyword evidence="2" id="KW-0813">Transport</keyword>
<evidence type="ECO:0000256" key="5">
    <source>
        <dbReference type="ARBA" id="ARBA00023136"/>
    </source>
</evidence>
<dbReference type="PANTHER" id="PTHR43791:SF48">
    <property type="entry name" value="TRANSPORTER, PUTATIVE (AFU_ORTHOLOGUE AFUA_4G01000)-RELATED"/>
    <property type="match status" value="1"/>
</dbReference>
<comment type="caution">
    <text evidence="7">The sequence shown here is derived from an EMBL/GenBank/DDBJ whole genome shotgun (WGS) entry which is preliminary data.</text>
</comment>
<feature type="transmembrane region" description="Helical" evidence="6">
    <location>
        <begin position="283"/>
        <end position="308"/>
    </location>
</feature>
<feature type="transmembrane region" description="Helical" evidence="6">
    <location>
        <begin position="377"/>
        <end position="399"/>
    </location>
</feature>
<feature type="transmembrane region" description="Helical" evidence="6">
    <location>
        <begin position="89"/>
        <end position="106"/>
    </location>
</feature>
<dbReference type="GO" id="GO:0022857">
    <property type="term" value="F:transmembrane transporter activity"/>
    <property type="evidence" value="ECO:0007669"/>
    <property type="project" value="InterPro"/>
</dbReference>
<reference evidence="7" key="1">
    <citation type="submission" date="2022-07" db="EMBL/GenBank/DDBJ databases">
        <title>Genome Sequence of Agrocybe chaxingu.</title>
        <authorList>
            <person name="Buettner E."/>
        </authorList>
    </citation>
    <scope>NUCLEOTIDE SEQUENCE</scope>
    <source>
        <strain evidence="7">MP-N11</strain>
    </source>
</reference>
<dbReference type="OrthoDB" id="2962993at2759"/>
<dbReference type="Pfam" id="PF07690">
    <property type="entry name" value="MFS_1"/>
    <property type="match status" value="1"/>
</dbReference>
<feature type="transmembrane region" description="Helical" evidence="6">
    <location>
        <begin position="411"/>
        <end position="436"/>
    </location>
</feature>
<evidence type="ECO:0000313" key="8">
    <source>
        <dbReference type="Proteomes" id="UP001148786"/>
    </source>
</evidence>
<dbReference type="FunFam" id="1.20.1250.20:FF:000018">
    <property type="entry name" value="MFS transporter permease"/>
    <property type="match status" value="1"/>
</dbReference>
<feature type="transmembrane region" description="Helical" evidence="6">
    <location>
        <begin position="218"/>
        <end position="237"/>
    </location>
</feature>
<feature type="transmembrane region" description="Helical" evidence="6">
    <location>
        <begin position="151"/>
        <end position="169"/>
    </location>
</feature>
<dbReference type="Proteomes" id="UP001148786">
    <property type="component" value="Unassembled WGS sequence"/>
</dbReference>
<dbReference type="GO" id="GO:0016020">
    <property type="term" value="C:membrane"/>
    <property type="evidence" value="ECO:0007669"/>
    <property type="project" value="UniProtKB-SubCell"/>
</dbReference>
<keyword evidence="4 6" id="KW-1133">Transmembrane helix</keyword>
<dbReference type="EMBL" id="JANKHO010000268">
    <property type="protein sequence ID" value="KAJ3512284.1"/>
    <property type="molecule type" value="Genomic_DNA"/>
</dbReference>
<dbReference type="InterPro" id="IPR036259">
    <property type="entry name" value="MFS_trans_sf"/>
</dbReference>
<evidence type="ECO:0000256" key="2">
    <source>
        <dbReference type="ARBA" id="ARBA00022448"/>
    </source>
</evidence>
<protein>
    <recommendedName>
        <fullName evidence="9">Major facilitator superfamily (MFS) profile domain-containing protein</fullName>
    </recommendedName>
</protein>
<comment type="subcellular location">
    <subcellularLocation>
        <location evidence="1">Membrane</location>
        <topology evidence="1">Multi-pass membrane protein</topology>
    </subcellularLocation>
</comment>
<organism evidence="7 8">
    <name type="scientific">Agrocybe chaxingu</name>
    <dbReference type="NCBI Taxonomy" id="84603"/>
    <lineage>
        <taxon>Eukaryota</taxon>
        <taxon>Fungi</taxon>
        <taxon>Dikarya</taxon>
        <taxon>Basidiomycota</taxon>
        <taxon>Agaricomycotina</taxon>
        <taxon>Agaricomycetes</taxon>
        <taxon>Agaricomycetidae</taxon>
        <taxon>Agaricales</taxon>
        <taxon>Agaricineae</taxon>
        <taxon>Strophariaceae</taxon>
        <taxon>Agrocybe</taxon>
    </lineage>
</organism>